<reference evidence="13" key="1">
    <citation type="submission" date="2025-08" db="UniProtKB">
        <authorList>
            <consortium name="RefSeq"/>
        </authorList>
    </citation>
    <scope>IDENTIFICATION</scope>
</reference>
<dbReference type="PROSITE" id="PS51323">
    <property type="entry name" value="IGFBP_N_2"/>
    <property type="match status" value="1"/>
</dbReference>
<feature type="chain" id="PRO_5028207659" evidence="8">
    <location>
        <begin position="17"/>
        <end position="381"/>
    </location>
</feature>
<feature type="compositionally biased region" description="Basic and acidic residues" evidence="7">
    <location>
        <begin position="182"/>
        <end position="194"/>
    </location>
</feature>
<dbReference type="InterPro" id="IPR036383">
    <property type="entry name" value="TSP1_rpt_sf"/>
</dbReference>
<dbReference type="InterPro" id="IPR017891">
    <property type="entry name" value="Insulin_GF-bd_Cys-rich_CS"/>
</dbReference>
<dbReference type="InterPro" id="IPR001007">
    <property type="entry name" value="VWF_dom"/>
</dbReference>
<organism evidence="12 13">
    <name type="scientific">Betta splendens</name>
    <name type="common">Siamese fighting fish</name>
    <dbReference type="NCBI Taxonomy" id="158456"/>
    <lineage>
        <taxon>Eukaryota</taxon>
        <taxon>Metazoa</taxon>
        <taxon>Chordata</taxon>
        <taxon>Craniata</taxon>
        <taxon>Vertebrata</taxon>
        <taxon>Euteleostomi</taxon>
        <taxon>Actinopterygii</taxon>
        <taxon>Neopterygii</taxon>
        <taxon>Teleostei</taxon>
        <taxon>Neoteleostei</taxon>
        <taxon>Acanthomorphata</taxon>
        <taxon>Anabantaria</taxon>
        <taxon>Anabantiformes</taxon>
        <taxon>Anabantoidei</taxon>
        <taxon>Osphronemidae</taxon>
        <taxon>Betta</taxon>
    </lineage>
</organism>
<dbReference type="GO" id="GO:0005178">
    <property type="term" value="F:integrin binding"/>
    <property type="evidence" value="ECO:0007669"/>
    <property type="project" value="TreeGrafter"/>
</dbReference>
<dbReference type="SUPFAM" id="SSF57184">
    <property type="entry name" value="Growth factor receptor domain"/>
    <property type="match status" value="1"/>
</dbReference>
<comment type="subcellular location">
    <subcellularLocation>
        <location evidence="1">Secreted</location>
    </subcellularLocation>
</comment>
<evidence type="ECO:0000259" key="9">
    <source>
        <dbReference type="PROSITE" id="PS01225"/>
    </source>
</evidence>
<dbReference type="FunFam" id="2.10.70.10:FF:000015">
    <property type="entry name" value="CYR61 isoform 1"/>
    <property type="match status" value="1"/>
</dbReference>
<evidence type="ECO:0000256" key="8">
    <source>
        <dbReference type="SAM" id="SignalP"/>
    </source>
</evidence>
<evidence type="ECO:0000256" key="7">
    <source>
        <dbReference type="SAM" id="MobiDB-lite"/>
    </source>
</evidence>
<evidence type="ECO:0000259" key="10">
    <source>
        <dbReference type="PROSITE" id="PS50184"/>
    </source>
</evidence>
<evidence type="ECO:0000256" key="1">
    <source>
        <dbReference type="ARBA" id="ARBA00004613"/>
    </source>
</evidence>
<comment type="caution">
    <text evidence="6">Lacks conserved residue(s) required for the propagation of feature annotation.</text>
</comment>
<dbReference type="PROSITE" id="PS01208">
    <property type="entry name" value="VWFC_1"/>
    <property type="match status" value="1"/>
</dbReference>
<feature type="region of interest" description="Disordered" evidence="7">
    <location>
        <begin position="166"/>
        <end position="194"/>
    </location>
</feature>
<dbReference type="Pfam" id="PF00219">
    <property type="entry name" value="IGFBP"/>
    <property type="match status" value="1"/>
</dbReference>
<dbReference type="SMART" id="SM00214">
    <property type="entry name" value="VWC"/>
    <property type="match status" value="1"/>
</dbReference>
<dbReference type="PROSITE" id="PS50184">
    <property type="entry name" value="VWFC_2"/>
    <property type="match status" value="1"/>
</dbReference>
<name>A0A6P7LAQ4_BETSP</name>
<evidence type="ECO:0000256" key="5">
    <source>
        <dbReference type="ARBA" id="ARBA00023157"/>
    </source>
</evidence>
<evidence type="ECO:0000256" key="3">
    <source>
        <dbReference type="ARBA" id="ARBA00022525"/>
    </source>
</evidence>
<dbReference type="Pfam" id="PF00007">
    <property type="entry name" value="Cys_knot"/>
    <property type="match status" value="1"/>
</dbReference>
<keyword evidence="5" id="KW-1015">Disulfide bond</keyword>
<keyword evidence="12" id="KW-1185">Reference proteome</keyword>
<dbReference type="SMART" id="SM00209">
    <property type="entry name" value="TSP1"/>
    <property type="match status" value="1"/>
</dbReference>
<dbReference type="PROSITE" id="PS50092">
    <property type="entry name" value="TSP1"/>
    <property type="match status" value="1"/>
</dbReference>
<dbReference type="Gene3D" id="2.20.100.10">
    <property type="entry name" value="Thrombospondin type-1 (TSP1) repeat"/>
    <property type="match status" value="1"/>
</dbReference>
<evidence type="ECO:0000313" key="13">
    <source>
        <dbReference type="RefSeq" id="XP_028991463.1"/>
    </source>
</evidence>
<dbReference type="PANTHER" id="PTHR11348:SF20">
    <property type="entry name" value="PROTEIN CYR61"/>
    <property type="match status" value="1"/>
</dbReference>
<feature type="domain" description="CTCK" evidence="9">
    <location>
        <begin position="265"/>
        <end position="359"/>
    </location>
</feature>
<dbReference type="SUPFAM" id="SSF57603">
    <property type="entry name" value="FnI-like domain"/>
    <property type="match status" value="1"/>
</dbReference>
<feature type="domain" description="IGFBP N-terminal" evidence="11">
    <location>
        <begin position="18"/>
        <end position="90"/>
    </location>
</feature>
<dbReference type="GO" id="GO:0045597">
    <property type="term" value="P:positive regulation of cell differentiation"/>
    <property type="evidence" value="ECO:0007669"/>
    <property type="project" value="TreeGrafter"/>
</dbReference>
<dbReference type="GO" id="GO:0051240">
    <property type="term" value="P:positive regulation of multicellular organismal process"/>
    <property type="evidence" value="ECO:0007669"/>
    <property type="project" value="UniProtKB-ARBA"/>
</dbReference>
<gene>
    <name evidence="13" type="primary">si:ch211-106h11.3</name>
</gene>
<dbReference type="SMART" id="SM00041">
    <property type="entry name" value="CT"/>
    <property type="match status" value="1"/>
</dbReference>
<evidence type="ECO:0000256" key="6">
    <source>
        <dbReference type="PROSITE-ProRule" id="PRU00039"/>
    </source>
</evidence>
<dbReference type="InterPro" id="IPR009030">
    <property type="entry name" value="Growth_fac_rcpt_cys_sf"/>
</dbReference>
<dbReference type="InterPro" id="IPR050941">
    <property type="entry name" value="CCN"/>
</dbReference>
<keyword evidence="4 8" id="KW-0732">Signal</keyword>
<dbReference type="InterPro" id="IPR000867">
    <property type="entry name" value="IGFBP-like"/>
</dbReference>
<dbReference type="GO" id="GO:0031012">
    <property type="term" value="C:extracellular matrix"/>
    <property type="evidence" value="ECO:0007669"/>
    <property type="project" value="TreeGrafter"/>
</dbReference>
<dbReference type="GO" id="GO:0005615">
    <property type="term" value="C:extracellular space"/>
    <property type="evidence" value="ECO:0007669"/>
    <property type="project" value="TreeGrafter"/>
</dbReference>
<dbReference type="PROSITE" id="PS00222">
    <property type="entry name" value="IGFBP_N_1"/>
    <property type="match status" value="1"/>
</dbReference>
<dbReference type="OrthoDB" id="365605at2759"/>
<proteinExistence type="inferred from homology"/>
<dbReference type="GO" id="GO:0007165">
    <property type="term" value="P:signal transduction"/>
    <property type="evidence" value="ECO:0007669"/>
    <property type="project" value="InterPro"/>
</dbReference>
<sequence length="381" mass="41868">MAFRICLTVLTTAVIAQVTARCPAACHCPSTPPLCPAGVSAVLDGCGCCKVCAAQLNQDCSAARPCDHHKGLECNYGNDVSVAWGICRAKSEGRTCEYNGRIYQNGESFRAGCKHQCSCIDGAVGCAPLCDSRLPPASPACPNPRPVRVPGQCCLSVHCHKGTWGLAPRPVPPQQHQPRPHGRPEPQHLDNDLDLADKREEVTSSVWEEERSYKHLATWSRLRKKKCPVQTTNWSQCSRSCGMGVSSRITNKNPQCKPERETRLCTVRPCRTPTHDAKPHKWSTRSATRRSAEPARLPYGECESARLFRPSYCGACARGGCSLPRRTRTAPVTFVCPDGGRFQRSVMFIQSCKCSDDCGLLNEVALPPQHWMHGDTHKFTD</sequence>
<dbReference type="Pfam" id="PF19035">
    <property type="entry name" value="TSP1_CCN"/>
    <property type="match status" value="1"/>
</dbReference>
<keyword evidence="3" id="KW-0964">Secreted</keyword>
<dbReference type="InterPro" id="IPR006207">
    <property type="entry name" value="Cys_knot_C"/>
</dbReference>
<dbReference type="InParanoid" id="A0A6P7LAQ4"/>
<evidence type="ECO:0000259" key="11">
    <source>
        <dbReference type="PROSITE" id="PS51323"/>
    </source>
</evidence>
<dbReference type="InterPro" id="IPR043973">
    <property type="entry name" value="TSP1_CCN"/>
</dbReference>
<dbReference type="PANTHER" id="PTHR11348">
    <property type="entry name" value="CONNECTIVE TISSUE GROWTH FACTOR-RELATED"/>
    <property type="match status" value="1"/>
</dbReference>
<dbReference type="Proteomes" id="UP000515150">
    <property type="component" value="Chromosome 1"/>
</dbReference>
<dbReference type="RefSeq" id="XP_028991463.1">
    <property type="nucleotide sequence ID" value="XM_029135630.2"/>
</dbReference>
<protein>
    <submittedName>
        <fullName evidence="13">CCN family member 1</fullName>
    </submittedName>
</protein>
<dbReference type="SUPFAM" id="SSF82895">
    <property type="entry name" value="TSP-1 type 1 repeat"/>
    <property type="match status" value="1"/>
</dbReference>
<feature type="domain" description="VWFC" evidence="10">
    <location>
        <begin position="94"/>
        <end position="160"/>
    </location>
</feature>
<feature type="signal peptide" evidence="8">
    <location>
        <begin position="1"/>
        <end position="16"/>
    </location>
</feature>
<dbReference type="Pfam" id="PF00093">
    <property type="entry name" value="VWC"/>
    <property type="match status" value="1"/>
</dbReference>
<dbReference type="GO" id="GO:0007155">
    <property type="term" value="P:cell adhesion"/>
    <property type="evidence" value="ECO:0007669"/>
    <property type="project" value="TreeGrafter"/>
</dbReference>
<dbReference type="SMART" id="SM00121">
    <property type="entry name" value="IB"/>
    <property type="match status" value="1"/>
</dbReference>
<dbReference type="AlphaFoldDB" id="A0A6P7LAQ4"/>
<dbReference type="InterPro" id="IPR000884">
    <property type="entry name" value="TSP1_rpt"/>
</dbReference>
<dbReference type="InterPro" id="IPR006208">
    <property type="entry name" value="Glyco_hormone_CN"/>
</dbReference>
<dbReference type="KEGG" id="bspl:114846546"/>
<dbReference type="GO" id="GO:0008201">
    <property type="term" value="F:heparin binding"/>
    <property type="evidence" value="ECO:0007669"/>
    <property type="project" value="TreeGrafter"/>
</dbReference>
<dbReference type="Gene3D" id="2.10.70.10">
    <property type="entry name" value="Complement Module, domain 1"/>
    <property type="match status" value="1"/>
</dbReference>
<dbReference type="PROSITE" id="PS01225">
    <property type="entry name" value="CTCK_2"/>
    <property type="match status" value="1"/>
</dbReference>
<evidence type="ECO:0000313" key="12">
    <source>
        <dbReference type="Proteomes" id="UP000515150"/>
    </source>
</evidence>
<accession>A0A6P7LAQ4</accession>
<dbReference type="GO" id="GO:0030335">
    <property type="term" value="P:positive regulation of cell migration"/>
    <property type="evidence" value="ECO:0007669"/>
    <property type="project" value="TreeGrafter"/>
</dbReference>
<comment type="similarity">
    <text evidence="2">Belongs to the CCN family.</text>
</comment>
<evidence type="ECO:0000256" key="4">
    <source>
        <dbReference type="ARBA" id="ARBA00022729"/>
    </source>
</evidence>
<dbReference type="GeneID" id="114846546"/>
<evidence type="ECO:0000256" key="2">
    <source>
        <dbReference type="ARBA" id="ARBA00008125"/>
    </source>
</evidence>